<feature type="transmembrane region" description="Helical" evidence="8">
    <location>
        <begin position="133"/>
        <end position="152"/>
    </location>
</feature>
<dbReference type="STRING" id="1077348.A0A2G8SPG2"/>
<keyword evidence="4 8" id="KW-1133">Transmembrane helix</keyword>
<organism evidence="9 10">
    <name type="scientific">Ganoderma sinense ZZ0214-1</name>
    <dbReference type="NCBI Taxonomy" id="1077348"/>
    <lineage>
        <taxon>Eukaryota</taxon>
        <taxon>Fungi</taxon>
        <taxon>Dikarya</taxon>
        <taxon>Basidiomycota</taxon>
        <taxon>Agaricomycotina</taxon>
        <taxon>Agaricomycetes</taxon>
        <taxon>Polyporales</taxon>
        <taxon>Polyporaceae</taxon>
        <taxon>Ganoderma</taxon>
    </lineage>
</organism>
<evidence type="ECO:0000313" key="9">
    <source>
        <dbReference type="EMBL" id="PIL35640.1"/>
    </source>
</evidence>
<keyword evidence="6" id="KW-0813">Transport</keyword>
<comment type="subcellular location">
    <subcellularLocation>
        <location evidence="1">Membrane</location>
        <topology evidence="1">Multi-pass membrane protein</topology>
    </subcellularLocation>
</comment>
<evidence type="ECO:0000256" key="5">
    <source>
        <dbReference type="ARBA" id="ARBA00023136"/>
    </source>
</evidence>
<dbReference type="InterPro" id="IPR000425">
    <property type="entry name" value="MIP"/>
</dbReference>
<dbReference type="InterPro" id="IPR023271">
    <property type="entry name" value="Aquaporin-like"/>
</dbReference>
<evidence type="ECO:0000256" key="3">
    <source>
        <dbReference type="ARBA" id="ARBA00022692"/>
    </source>
</evidence>
<feature type="compositionally biased region" description="Basic and acidic residues" evidence="7">
    <location>
        <begin position="279"/>
        <end position="290"/>
    </location>
</feature>
<feature type="transmembrane region" description="Helical" evidence="8">
    <location>
        <begin position="58"/>
        <end position="76"/>
    </location>
</feature>
<feature type="transmembrane region" description="Helical" evidence="8">
    <location>
        <begin position="88"/>
        <end position="113"/>
    </location>
</feature>
<evidence type="ECO:0000256" key="8">
    <source>
        <dbReference type="SAM" id="Phobius"/>
    </source>
</evidence>
<dbReference type="SUPFAM" id="SSF81338">
    <property type="entry name" value="Aquaporin-like"/>
    <property type="match status" value="1"/>
</dbReference>
<evidence type="ECO:0000256" key="7">
    <source>
        <dbReference type="SAM" id="MobiDB-lite"/>
    </source>
</evidence>
<evidence type="ECO:0000256" key="1">
    <source>
        <dbReference type="ARBA" id="ARBA00004141"/>
    </source>
</evidence>
<comment type="caution">
    <text evidence="9">The sequence shown here is derived from an EMBL/GenBank/DDBJ whole genome shotgun (WGS) entry which is preliminary data.</text>
</comment>
<dbReference type="Gene3D" id="1.20.1080.10">
    <property type="entry name" value="Glycerol uptake facilitator protein"/>
    <property type="match status" value="1"/>
</dbReference>
<dbReference type="OrthoDB" id="3222at2759"/>
<keyword evidence="10" id="KW-1185">Reference proteome</keyword>
<feature type="region of interest" description="Disordered" evidence="7">
    <location>
        <begin position="241"/>
        <end position="290"/>
    </location>
</feature>
<dbReference type="PANTHER" id="PTHR19139:SF199">
    <property type="entry name" value="MIP17260P"/>
    <property type="match status" value="1"/>
</dbReference>
<protein>
    <submittedName>
        <fullName evidence="9">Transporter</fullName>
    </submittedName>
</protein>
<feature type="transmembrane region" description="Helical" evidence="8">
    <location>
        <begin position="21"/>
        <end position="38"/>
    </location>
</feature>
<dbReference type="GO" id="GO:0005886">
    <property type="term" value="C:plasma membrane"/>
    <property type="evidence" value="ECO:0007669"/>
    <property type="project" value="TreeGrafter"/>
</dbReference>
<reference evidence="9 10" key="1">
    <citation type="journal article" date="2015" name="Sci. Rep.">
        <title>Chromosome-level genome map provides insights into diverse defense mechanisms in the medicinal fungus Ganoderma sinense.</title>
        <authorList>
            <person name="Zhu Y."/>
            <person name="Xu J."/>
            <person name="Sun C."/>
            <person name="Zhou S."/>
            <person name="Xu H."/>
            <person name="Nelson D.R."/>
            <person name="Qian J."/>
            <person name="Song J."/>
            <person name="Luo H."/>
            <person name="Xiang L."/>
            <person name="Li Y."/>
            <person name="Xu Z."/>
            <person name="Ji A."/>
            <person name="Wang L."/>
            <person name="Lu S."/>
            <person name="Hayward A."/>
            <person name="Sun W."/>
            <person name="Li X."/>
            <person name="Schwartz D.C."/>
            <person name="Wang Y."/>
            <person name="Chen S."/>
        </authorList>
    </citation>
    <scope>NUCLEOTIDE SEQUENCE [LARGE SCALE GENOMIC DNA]</scope>
    <source>
        <strain evidence="9 10">ZZ0214-1</strain>
    </source>
</reference>
<proteinExistence type="inferred from homology"/>
<dbReference type="AlphaFoldDB" id="A0A2G8SPG2"/>
<name>A0A2G8SPG2_9APHY</name>
<dbReference type="InterPro" id="IPR034294">
    <property type="entry name" value="Aquaporin_transptr"/>
</dbReference>
<dbReference type="Proteomes" id="UP000230002">
    <property type="component" value="Unassembled WGS sequence"/>
</dbReference>
<dbReference type="Pfam" id="PF00230">
    <property type="entry name" value="MIP"/>
    <property type="match status" value="1"/>
</dbReference>
<dbReference type="PRINTS" id="PR00783">
    <property type="entry name" value="MINTRINSICP"/>
</dbReference>
<comment type="similarity">
    <text evidence="2 6">Belongs to the MIP/aquaporin (TC 1.A.8) family.</text>
</comment>
<evidence type="ECO:0000313" key="10">
    <source>
        <dbReference type="Proteomes" id="UP000230002"/>
    </source>
</evidence>
<feature type="transmembrane region" description="Helical" evidence="8">
    <location>
        <begin position="164"/>
        <end position="185"/>
    </location>
</feature>
<sequence length="324" mass="34727">MPFSSRQNLFAEVKFDIEAAFLEYVGTTIFLMLAFGSVQATQSEGTASPPLSQVERVLYIATAFGLSLLITVWLFYRVTGGLFNPDISLALFLTGTIGFLVGGITAAAIVHGLTPGPVAFNTFPGPGVSKAEAVFIEMFITSFLVLAVLMLAKEKHVTTPFAPIGIGLTVFVCHLWAVFFTGAGMNTARSFGPAVITGFPYSTQWIYWLGPFLGSLLSSGFYGLLRMLKYWRLNPGQDSDTMDYPEAPGGEPVQNLMTQRRSQVESRDETAVDGSSPRSSDHARAHGFDGRKYVVQPVTASGAVVVPGAGNPFGERLGDSGSPV</sequence>
<accession>A0A2G8SPG2</accession>
<keyword evidence="5 8" id="KW-0472">Membrane</keyword>
<keyword evidence="3 6" id="KW-0812">Transmembrane</keyword>
<evidence type="ECO:0000256" key="4">
    <source>
        <dbReference type="ARBA" id="ARBA00022989"/>
    </source>
</evidence>
<evidence type="ECO:0000256" key="6">
    <source>
        <dbReference type="RuleBase" id="RU000477"/>
    </source>
</evidence>
<dbReference type="PANTHER" id="PTHR19139">
    <property type="entry name" value="AQUAPORIN TRANSPORTER"/>
    <property type="match status" value="1"/>
</dbReference>
<gene>
    <name evidence="9" type="ORF">GSI_02369</name>
</gene>
<evidence type="ECO:0000256" key="2">
    <source>
        <dbReference type="ARBA" id="ARBA00006175"/>
    </source>
</evidence>
<dbReference type="EMBL" id="AYKW01000003">
    <property type="protein sequence ID" value="PIL35640.1"/>
    <property type="molecule type" value="Genomic_DNA"/>
</dbReference>
<feature type="transmembrane region" description="Helical" evidence="8">
    <location>
        <begin position="205"/>
        <end position="225"/>
    </location>
</feature>
<dbReference type="GO" id="GO:0015250">
    <property type="term" value="F:water channel activity"/>
    <property type="evidence" value="ECO:0007669"/>
    <property type="project" value="TreeGrafter"/>
</dbReference>